<feature type="compositionally biased region" description="Basic residues" evidence="1">
    <location>
        <begin position="12"/>
        <end position="21"/>
    </location>
</feature>
<gene>
    <name evidence="2" type="ORF">V1264_000649</name>
</gene>
<reference evidence="2 3" key="1">
    <citation type="submission" date="2024-02" db="EMBL/GenBank/DDBJ databases">
        <title>Chromosome-scale genome assembly of the rough periwinkle Littorina saxatilis.</title>
        <authorList>
            <person name="De Jode A."/>
            <person name="Faria R."/>
            <person name="Formenti G."/>
            <person name="Sims Y."/>
            <person name="Smith T.P."/>
            <person name="Tracey A."/>
            <person name="Wood J.M.D."/>
            <person name="Zagrodzka Z.B."/>
            <person name="Johannesson K."/>
            <person name="Butlin R.K."/>
            <person name="Leder E.H."/>
        </authorList>
    </citation>
    <scope>NUCLEOTIDE SEQUENCE [LARGE SCALE GENOMIC DNA]</scope>
    <source>
        <strain evidence="2">Snail1</strain>
        <tissue evidence="2">Muscle</tissue>
    </source>
</reference>
<dbReference type="Proteomes" id="UP001374579">
    <property type="component" value="Unassembled WGS sequence"/>
</dbReference>
<sequence>MGSVCSSGNSRGKGKTGKNRRGSLTSSSDVAVDMGQAKRVTIGGGEGGNTRSSYPDTCSNSGTSTIPDSCGRGSGPQSSGPGMPVRADIGCPNCVVPICLNSMPWEMQNLLMGRWPVPPTPDSRVLRLFVAAEEMGEECWSRIGD</sequence>
<evidence type="ECO:0000256" key="1">
    <source>
        <dbReference type="SAM" id="MobiDB-lite"/>
    </source>
</evidence>
<dbReference type="AlphaFoldDB" id="A0AAN9BZM2"/>
<protein>
    <submittedName>
        <fullName evidence="2">Uncharacterized protein</fullName>
    </submittedName>
</protein>
<feature type="compositionally biased region" description="Polar residues" evidence="1">
    <location>
        <begin position="49"/>
        <end position="67"/>
    </location>
</feature>
<feature type="region of interest" description="Disordered" evidence="1">
    <location>
        <begin position="1"/>
        <end position="85"/>
    </location>
</feature>
<name>A0AAN9BZM2_9CAEN</name>
<keyword evidence="3" id="KW-1185">Reference proteome</keyword>
<accession>A0AAN9BZM2</accession>
<dbReference type="EMBL" id="JBAMIC010000001">
    <property type="protein sequence ID" value="KAK7114614.1"/>
    <property type="molecule type" value="Genomic_DNA"/>
</dbReference>
<feature type="compositionally biased region" description="Low complexity" evidence="1">
    <location>
        <begin position="1"/>
        <end position="10"/>
    </location>
</feature>
<evidence type="ECO:0000313" key="3">
    <source>
        <dbReference type="Proteomes" id="UP001374579"/>
    </source>
</evidence>
<proteinExistence type="predicted"/>
<comment type="caution">
    <text evidence="2">The sequence shown here is derived from an EMBL/GenBank/DDBJ whole genome shotgun (WGS) entry which is preliminary data.</text>
</comment>
<evidence type="ECO:0000313" key="2">
    <source>
        <dbReference type="EMBL" id="KAK7114614.1"/>
    </source>
</evidence>
<feature type="compositionally biased region" description="Low complexity" evidence="1">
    <location>
        <begin position="75"/>
        <end position="84"/>
    </location>
</feature>
<organism evidence="2 3">
    <name type="scientific">Littorina saxatilis</name>
    <dbReference type="NCBI Taxonomy" id="31220"/>
    <lineage>
        <taxon>Eukaryota</taxon>
        <taxon>Metazoa</taxon>
        <taxon>Spiralia</taxon>
        <taxon>Lophotrochozoa</taxon>
        <taxon>Mollusca</taxon>
        <taxon>Gastropoda</taxon>
        <taxon>Caenogastropoda</taxon>
        <taxon>Littorinimorpha</taxon>
        <taxon>Littorinoidea</taxon>
        <taxon>Littorinidae</taxon>
        <taxon>Littorina</taxon>
    </lineage>
</organism>